<evidence type="ECO:0000256" key="3">
    <source>
        <dbReference type="ARBA" id="ARBA00022679"/>
    </source>
</evidence>
<dbReference type="GO" id="GO:0009007">
    <property type="term" value="F:site-specific DNA-methyltransferase (adenine-specific) activity"/>
    <property type="evidence" value="ECO:0007669"/>
    <property type="project" value="UniProtKB-EC"/>
</dbReference>
<accession>A0A2M7VBT0</accession>
<dbReference type="InterPro" id="IPR011639">
    <property type="entry name" value="MethylTrfase_TaqI-like_dom"/>
</dbReference>
<dbReference type="InterPro" id="IPR029063">
    <property type="entry name" value="SAM-dependent_MTases_sf"/>
</dbReference>
<dbReference type="PANTHER" id="PTHR33841:SF1">
    <property type="entry name" value="DNA METHYLTRANSFERASE A"/>
    <property type="match status" value="1"/>
</dbReference>
<dbReference type="GO" id="GO:0006304">
    <property type="term" value="P:DNA modification"/>
    <property type="evidence" value="ECO:0007669"/>
    <property type="project" value="InterPro"/>
</dbReference>
<gene>
    <name evidence="7" type="ORF">COX80_01255</name>
</gene>
<comment type="catalytic activity">
    <reaction evidence="5">
        <text>a 2'-deoxyadenosine in DNA + S-adenosyl-L-methionine = an N(6)-methyl-2'-deoxyadenosine in DNA + S-adenosyl-L-homocysteine + H(+)</text>
        <dbReference type="Rhea" id="RHEA:15197"/>
        <dbReference type="Rhea" id="RHEA-COMP:12418"/>
        <dbReference type="Rhea" id="RHEA-COMP:12419"/>
        <dbReference type="ChEBI" id="CHEBI:15378"/>
        <dbReference type="ChEBI" id="CHEBI:57856"/>
        <dbReference type="ChEBI" id="CHEBI:59789"/>
        <dbReference type="ChEBI" id="CHEBI:90615"/>
        <dbReference type="ChEBI" id="CHEBI:90616"/>
        <dbReference type="EC" id="2.1.1.72"/>
    </reaction>
</comment>
<dbReference type="EMBL" id="PFPL01000022">
    <property type="protein sequence ID" value="PIZ96426.1"/>
    <property type="molecule type" value="Genomic_DNA"/>
</dbReference>
<protein>
    <recommendedName>
        <fullName evidence="1">site-specific DNA-methyltransferase (adenine-specific)</fullName>
        <ecNumber evidence="1">2.1.1.72</ecNumber>
    </recommendedName>
</protein>
<evidence type="ECO:0000259" key="6">
    <source>
        <dbReference type="Pfam" id="PF07669"/>
    </source>
</evidence>
<dbReference type="Gene3D" id="3.40.50.150">
    <property type="entry name" value="Vaccinia Virus protein VP39"/>
    <property type="match status" value="1"/>
</dbReference>
<dbReference type="EC" id="2.1.1.72" evidence="1"/>
<dbReference type="Pfam" id="PF07669">
    <property type="entry name" value="Eco57I"/>
    <property type="match status" value="1"/>
</dbReference>
<dbReference type="PRINTS" id="PR00507">
    <property type="entry name" value="N12N6MTFRASE"/>
</dbReference>
<keyword evidence="2 7" id="KW-0489">Methyltransferase</keyword>
<evidence type="ECO:0000313" key="7">
    <source>
        <dbReference type="EMBL" id="PIZ96426.1"/>
    </source>
</evidence>
<dbReference type="AlphaFoldDB" id="A0A2M7VBT0"/>
<dbReference type="GO" id="GO:0032259">
    <property type="term" value="P:methylation"/>
    <property type="evidence" value="ECO:0007669"/>
    <property type="project" value="UniProtKB-KW"/>
</dbReference>
<evidence type="ECO:0000256" key="1">
    <source>
        <dbReference type="ARBA" id="ARBA00011900"/>
    </source>
</evidence>
<reference evidence="8" key="1">
    <citation type="submission" date="2017-09" db="EMBL/GenBank/DDBJ databases">
        <title>Depth-based differentiation of microbial function through sediment-hosted aquifers and enrichment of novel symbionts in the deep terrestrial subsurface.</title>
        <authorList>
            <person name="Probst A.J."/>
            <person name="Ladd B."/>
            <person name="Jarett J.K."/>
            <person name="Geller-Mcgrath D.E."/>
            <person name="Sieber C.M.K."/>
            <person name="Emerson J.B."/>
            <person name="Anantharaman K."/>
            <person name="Thomas B.C."/>
            <person name="Malmstrom R."/>
            <person name="Stieglmeier M."/>
            <person name="Klingl A."/>
            <person name="Woyke T."/>
            <person name="Ryan C.M."/>
            <person name="Banfield J.F."/>
        </authorList>
    </citation>
    <scope>NUCLEOTIDE SEQUENCE [LARGE SCALE GENOMIC DNA]</scope>
</reference>
<evidence type="ECO:0000313" key="8">
    <source>
        <dbReference type="Proteomes" id="UP000231453"/>
    </source>
</evidence>
<keyword evidence="3 7" id="KW-0808">Transferase</keyword>
<dbReference type="PANTHER" id="PTHR33841">
    <property type="entry name" value="DNA METHYLTRANSFERASE YEEA-RELATED"/>
    <property type="match status" value="1"/>
</dbReference>
<feature type="non-terminal residue" evidence="7">
    <location>
        <position position="693"/>
    </location>
</feature>
<organism evidence="7 8">
    <name type="scientific">Candidatus Magasanikbacteria bacterium CG_4_10_14_0_2_um_filter_33_14</name>
    <dbReference type="NCBI Taxonomy" id="1974636"/>
    <lineage>
        <taxon>Bacteria</taxon>
        <taxon>Candidatus Magasanikiibacteriota</taxon>
    </lineage>
</organism>
<name>A0A2M7VBT0_9BACT</name>
<evidence type="ECO:0000256" key="5">
    <source>
        <dbReference type="ARBA" id="ARBA00047942"/>
    </source>
</evidence>
<dbReference type="Proteomes" id="UP000231453">
    <property type="component" value="Unassembled WGS sequence"/>
</dbReference>
<evidence type="ECO:0000256" key="2">
    <source>
        <dbReference type="ARBA" id="ARBA00022603"/>
    </source>
</evidence>
<evidence type="ECO:0000256" key="4">
    <source>
        <dbReference type="ARBA" id="ARBA00022691"/>
    </source>
</evidence>
<proteinExistence type="predicted"/>
<keyword evidence="4" id="KW-0949">S-adenosyl-L-methionine</keyword>
<sequence length="693" mass="79650">MSNYKSVIQDYLSNLEKFLKTGDAKEHTYRPAFQHLIENLTEDIQVINEPAYTGGNAPDFLFKKGDTPIAYAECKDIDIDISKKEVQDQAKRYVDAFGKILLTNYIDLEIIDENGSVVKIAIAELDNNKNLEIFEDKFEAFADIIRDYMTTTPQTIKSAKKLAKIMANKAKILRDNARASLDQNEQSDIFKQYRTFQEVLIRDLSKEEFADMYAQTLVYGLFVARYYDPTLKTFSRYEAQDLLPATNPLLKKFFGHVAGTDYDQKIAWIVDSLIETYLATDVAGIMHKEFVKKSKDPVLHFYETFLTEYDKGLRKSRGVYYTPEPVVSFIVRSVDQILKSKFGLVKGLADTSKIPHIKKIQATDGRTTDNIKQITDDIHKVQILDPAVGTGTFLNEVIHEIHKNFVGQEGMWSGYVKEHLLPRLHGFELMMASYTMAHLKLGVTLAELGYNGDERLSVWLTNSLEQGVHEVPNLFMSEWLTEESNKASYIKSDLPIMVVIGNPPYSGVSSNNSKEATRLADKYKIEPGGKQKLQERKHWLNDDYVKFISFAEDQIEKTGEGIVSFITPHGYIDNPTFRGMRWHLLKTFDEIYIVDLHGNSLKKESAPDGGKDENVFNIQQGVSIIFGIKKKESENELANVYHLDIYGKREEKYKILSELNFENVKWDNVKYQHPQYTFLSRDYKLKDEYEKSF</sequence>
<comment type="caution">
    <text evidence="7">The sequence shown here is derived from an EMBL/GenBank/DDBJ whole genome shotgun (WGS) entry which is preliminary data.</text>
</comment>
<feature type="domain" description="Type II methyltransferase M.TaqI-like" evidence="6">
    <location>
        <begin position="498"/>
        <end position="598"/>
    </location>
</feature>
<dbReference type="InterPro" id="IPR050953">
    <property type="entry name" value="N4_N6_ade-DNA_methylase"/>
</dbReference>
<dbReference type="SUPFAM" id="SSF53335">
    <property type="entry name" value="S-adenosyl-L-methionine-dependent methyltransferases"/>
    <property type="match status" value="1"/>
</dbReference>